<evidence type="ECO:0000313" key="2">
    <source>
        <dbReference type="Proteomes" id="UP000320762"/>
    </source>
</evidence>
<dbReference type="AlphaFoldDB" id="A0A550C0J6"/>
<dbReference type="Proteomes" id="UP000320762">
    <property type="component" value="Unassembled WGS sequence"/>
</dbReference>
<name>A0A550C0J6_9AGAR</name>
<dbReference type="EMBL" id="VDMD01000037">
    <property type="protein sequence ID" value="TRM58278.1"/>
    <property type="molecule type" value="Genomic_DNA"/>
</dbReference>
<keyword evidence="2" id="KW-1185">Reference proteome</keyword>
<evidence type="ECO:0000313" key="1">
    <source>
        <dbReference type="EMBL" id="TRM58278.1"/>
    </source>
</evidence>
<accession>A0A550C0J6</accession>
<reference evidence="1 2" key="1">
    <citation type="journal article" date="2019" name="New Phytol.">
        <title>Comparative genomics reveals unique wood-decay strategies and fruiting body development in the Schizophyllaceae.</title>
        <authorList>
            <person name="Almasi E."/>
            <person name="Sahu N."/>
            <person name="Krizsan K."/>
            <person name="Balint B."/>
            <person name="Kovacs G.M."/>
            <person name="Kiss B."/>
            <person name="Cseklye J."/>
            <person name="Drula E."/>
            <person name="Henrissat B."/>
            <person name="Nagy I."/>
            <person name="Chovatia M."/>
            <person name="Adam C."/>
            <person name="LaButti K."/>
            <person name="Lipzen A."/>
            <person name="Riley R."/>
            <person name="Grigoriev I.V."/>
            <person name="Nagy L.G."/>
        </authorList>
    </citation>
    <scope>NUCLEOTIDE SEQUENCE [LARGE SCALE GENOMIC DNA]</scope>
    <source>
        <strain evidence="1 2">NL-1724</strain>
    </source>
</reference>
<protein>
    <submittedName>
        <fullName evidence="1">Uncharacterized protein</fullName>
    </submittedName>
</protein>
<comment type="caution">
    <text evidence="1">The sequence shown here is derived from an EMBL/GenBank/DDBJ whole genome shotgun (WGS) entry which is preliminary data.</text>
</comment>
<proteinExistence type="predicted"/>
<organism evidence="1 2">
    <name type="scientific">Schizophyllum amplum</name>
    <dbReference type="NCBI Taxonomy" id="97359"/>
    <lineage>
        <taxon>Eukaryota</taxon>
        <taxon>Fungi</taxon>
        <taxon>Dikarya</taxon>
        <taxon>Basidiomycota</taxon>
        <taxon>Agaricomycotina</taxon>
        <taxon>Agaricomycetes</taxon>
        <taxon>Agaricomycetidae</taxon>
        <taxon>Agaricales</taxon>
        <taxon>Schizophyllaceae</taxon>
        <taxon>Schizophyllum</taxon>
    </lineage>
</organism>
<sequence length="168" mass="19218">MIQSGTAAPDGVRTRFVYLRKHNSAPWPQTSREAILFDCQDLQAEISSCGRRSSHAAYSSLPSADRSALRRHHVLIPHQETRRRRSRALLWLFLFCVMRVGPCIWSSSSSCAQTTSIKRLLLPSYNAAWDLFCSGEFIALAKSQFPFDIFIRKPRARLLYLLLECPLF</sequence>
<gene>
    <name evidence="1" type="ORF">BD626DRAFT_186488</name>
</gene>